<dbReference type="InterPro" id="IPR020040">
    <property type="entry name" value="Ribosomal_uL6_a/b-dom"/>
</dbReference>
<keyword evidence="1 4" id="KW-0689">Ribosomal protein</keyword>
<dbReference type="InterPro" id="IPR000702">
    <property type="entry name" value="Ribosomal_uL6-like"/>
</dbReference>
<dbReference type="GO" id="GO:0002181">
    <property type="term" value="P:cytoplasmic translation"/>
    <property type="evidence" value="ECO:0007669"/>
    <property type="project" value="TreeGrafter"/>
</dbReference>
<evidence type="ECO:0000313" key="4">
    <source>
        <dbReference type="EMBL" id="ETJ32910.1"/>
    </source>
</evidence>
<protein>
    <submittedName>
        <fullName evidence="4">50S ribosomal protein L6</fullName>
    </submittedName>
</protein>
<keyword evidence="2" id="KW-0687">Ribonucleoprotein</keyword>
<evidence type="ECO:0000256" key="2">
    <source>
        <dbReference type="ARBA" id="ARBA00023274"/>
    </source>
</evidence>
<dbReference type="Gene3D" id="3.90.930.12">
    <property type="entry name" value="Ribosomal protein L6, alpha-beta domain"/>
    <property type="match status" value="1"/>
</dbReference>
<gene>
    <name evidence="4" type="ORF">Q604_UNBC12648G0001</name>
</gene>
<evidence type="ECO:0000259" key="3">
    <source>
        <dbReference type="Pfam" id="PF00347"/>
    </source>
</evidence>
<dbReference type="GO" id="GO:0003735">
    <property type="term" value="F:structural constituent of ribosome"/>
    <property type="evidence" value="ECO:0007669"/>
    <property type="project" value="InterPro"/>
</dbReference>
<dbReference type="PROSITE" id="PS00525">
    <property type="entry name" value="RIBOSOMAL_L6_1"/>
    <property type="match status" value="1"/>
</dbReference>
<proteinExistence type="predicted"/>
<name>W1XTV3_9ZZZZ</name>
<dbReference type="PANTHER" id="PTHR11655:SF14">
    <property type="entry name" value="LARGE RIBOSOMAL SUBUNIT PROTEIN UL6M"/>
    <property type="match status" value="1"/>
</dbReference>
<dbReference type="Pfam" id="PF00347">
    <property type="entry name" value="Ribosomal_L6"/>
    <property type="match status" value="1"/>
</dbReference>
<accession>W1XTV3</accession>
<dbReference type="GO" id="GO:0019843">
    <property type="term" value="F:rRNA binding"/>
    <property type="evidence" value="ECO:0007669"/>
    <property type="project" value="InterPro"/>
</dbReference>
<reference evidence="4" key="1">
    <citation type="submission" date="2013-12" db="EMBL/GenBank/DDBJ databases">
        <title>A Varibaculum cambriense genome reconstructed from a premature infant gut community with otherwise low bacterial novelty that shifts toward anaerobic metabolism during the third week of life.</title>
        <authorList>
            <person name="Brown C.T."/>
            <person name="Sharon I."/>
            <person name="Thomas B.C."/>
            <person name="Castelle C.J."/>
            <person name="Morowitz M.J."/>
            <person name="Banfield J.F."/>
        </authorList>
    </citation>
    <scope>NUCLEOTIDE SEQUENCE</scope>
</reference>
<dbReference type="InterPro" id="IPR002358">
    <property type="entry name" value="Ribosomal_uL6_CS"/>
</dbReference>
<dbReference type="InterPro" id="IPR036789">
    <property type="entry name" value="Ribosomal_uL6-like_a/b-dom_sf"/>
</dbReference>
<dbReference type="SUPFAM" id="SSF56053">
    <property type="entry name" value="Ribosomal protein L6"/>
    <property type="match status" value="1"/>
</dbReference>
<sequence>MEAPAGITIEVPAPNKIVVSGADKEVVGAVAADIRKWRKPEPYKGKGIR</sequence>
<feature type="domain" description="Large ribosomal subunit protein uL6 alpha-beta" evidence="3">
    <location>
        <begin position="2"/>
        <end position="49"/>
    </location>
</feature>
<dbReference type="GO" id="GO:0022625">
    <property type="term" value="C:cytosolic large ribosomal subunit"/>
    <property type="evidence" value="ECO:0007669"/>
    <property type="project" value="TreeGrafter"/>
</dbReference>
<dbReference type="EMBL" id="AZMM01012648">
    <property type="protein sequence ID" value="ETJ32910.1"/>
    <property type="molecule type" value="Genomic_DNA"/>
</dbReference>
<dbReference type="AlphaFoldDB" id="W1XTV3"/>
<comment type="caution">
    <text evidence="4">The sequence shown here is derived from an EMBL/GenBank/DDBJ whole genome shotgun (WGS) entry which is preliminary data.</text>
</comment>
<feature type="non-terminal residue" evidence="4">
    <location>
        <position position="49"/>
    </location>
</feature>
<organism evidence="4">
    <name type="scientific">human gut metagenome</name>
    <dbReference type="NCBI Taxonomy" id="408170"/>
    <lineage>
        <taxon>unclassified sequences</taxon>
        <taxon>metagenomes</taxon>
        <taxon>organismal metagenomes</taxon>
    </lineage>
</organism>
<dbReference type="PANTHER" id="PTHR11655">
    <property type="entry name" value="60S/50S RIBOSOMAL PROTEIN L6/L9"/>
    <property type="match status" value="1"/>
</dbReference>
<evidence type="ECO:0000256" key="1">
    <source>
        <dbReference type="ARBA" id="ARBA00022980"/>
    </source>
</evidence>